<comment type="caution">
    <text evidence="1">The sequence shown here is derived from an EMBL/GenBank/DDBJ whole genome shotgun (WGS) entry which is preliminary data.</text>
</comment>
<organism evidence="1 2">
    <name type="scientific">Flectobacillus longus</name>
    <dbReference type="NCBI Taxonomy" id="2984207"/>
    <lineage>
        <taxon>Bacteria</taxon>
        <taxon>Pseudomonadati</taxon>
        <taxon>Bacteroidota</taxon>
        <taxon>Cytophagia</taxon>
        <taxon>Cytophagales</taxon>
        <taxon>Flectobacillaceae</taxon>
        <taxon>Flectobacillus</taxon>
    </lineage>
</organism>
<name>A0ABT6YV12_9BACT</name>
<sequence>MILDKTAVQCNHLCKWVAEYPQKYSTGYYFRANTLAKSQSIQSQEFNTTNGNFNHQRAEGILPILEVLLGITLS</sequence>
<proteinExistence type="predicted"/>
<dbReference type="RefSeq" id="WP_283372099.1">
    <property type="nucleotide sequence ID" value="NZ_JASHID010000031.1"/>
</dbReference>
<dbReference type="Proteomes" id="UP001236569">
    <property type="component" value="Unassembled WGS sequence"/>
</dbReference>
<keyword evidence="2" id="KW-1185">Reference proteome</keyword>
<accession>A0ABT6YV12</accession>
<reference evidence="1 2" key="1">
    <citation type="submission" date="2023-05" db="EMBL/GenBank/DDBJ databases">
        <title>Novel species of genus Flectobacillus isolated from stream in China.</title>
        <authorList>
            <person name="Lu H."/>
        </authorList>
    </citation>
    <scope>NUCLEOTIDE SEQUENCE [LARGE SCALE GENOMIC DNA]</scope>
    <source>
        <strain evidence="1 2">DC10W</strain>
    </source>
</reference>
<gene>
    <name evidence="1" type="ORF">QM480_24130</name>
</gene>
<evidence type="ECO:0000313" key="2">
    <source>
        <dbReference type="Proteomes" id="UP001236569"/>
    </source>
</evidence>
<protein>
    <recommendedName>
        <fullName evidence="3">Transposase</fullName>
    </recommendedName>
</protein>
<evidence type="ECO:0008006" key="3">
    <source>
        <dbReference type="Google" id="ProtNLM"/>
    </source>
</evidence>
<dbReference type="EMBL" id="JASHID010000031">
    <property type="protein sequence ID" value="MDI9867454.1"/>
    <property type="molecule type" value="Genomic_DNA"/>
</dbReference>
<evidence type="ECO:0000313" key="1">
    <source>
        <dbReference type="EMBL" id="MDI9867454.1"/>
    </source>
</evidence>